<name>A0A0F7VIU8_PENBI</name>
<gene>
    <name evidence="1" type="ORF">PMG11_05059</name>
</gene>
<evidence type="ECO:0000313" key="1">
    <source>
        <dbReference type="EMBL" id="CEO60430.1"/>
    </source>
</evidence>
<reference evidence="2" key="1">
    <citation type="journal article" date="2015" name="Genome Announc.">
        <title>Draft genome sequence of the fungus Penicillium brasilianum MG11.</title>
        <authorList>
            <person name="Horn F."/>
            <person name="Linde J."/>
            <person name="Mattern D.J."/>
            <person name="Walther G."/>
            <person name="Guthke R."/>
            <person name="Brakhage A.A."/>
            <person name="Valiante V."/>
        </authorList>
    </citation>
    <scope>NUCLEOTIDE SEQUENCE [LARGE SCALE GENOMIC DNA]</scope>
    <source>
        <strain evidence="2">MG11</strain>
    </source>
</reference>
<keyword evidence="2" id="KW-1185">Reference proteome</keyword>
<evidence type="ECO:0000313" key="2">
    <source>
        <dbReference type="Proteomes" id="UP000042958"/>
    </source>
</evidence>
<protein>
    <submittedName>
        <fullName evidence="1">Uncharacterized protein</fullName>
    </submittedName>
</protein>
<dbReference type="AlphaFoldDB" id="A0A0F7VIU8"/>
<proteinExistence type="predicted"/>
<accession>A0A0F7VIU8</accession>
<dbReference type="EMBL" id="CDHK01000004">
    <property type="protein sequence ID" value="CEO60430.1"/>
    <property type="molecule type" value="Genomic_DNA"/>
</dbReference>
<organism evidence="1 2">
    <name type="scientific">Penicillium brasilianum</name>
    <dbReference type="NCBI Taxonomy" id="104259"/>
    <lineage>
        <taxon>Eukaryota</taxon>
        <taxon>Fungi</taxon>
        <taxon>Dikarya</taxon>
        <taxon>Ascomycota</taxon>
        <taxon>Pezizomycotina</taxon>
        <taxon>Eurotiomycetes</taxon>
        <taxon>Eurotiomycetidae</taxon>
        <taxon>Eurotiales</taxon>
        <taxon>Aspergillaceae</taxon>
        <taxon>Penicillium</taxon>
    </lineage>
</organism>
<sequence length="229" mass="26493">MTLITTMPSISWPAYFAAERTTFRRNMRTIIEILRTPDDNNERLNFCHQIADRSSFSGSMTNLLDAIKAAESSKEHLAQRHLTANIKCLTDMFIENPKEGRSKCFRSRLITILDYCRRLCEQLRDTRITQRAERVADALDLVILQIGRLTLDGDVMGDRETRTTEKVAWEKERMFKRQSGRKESRELEELRLVWNALQFQGLGKGGCSCKPCMELESQGEKRSISRGLR</sequence>
<dbReference type="Proteomes" id="UP000042958">
    <property type="component" value="Unassembled WGS sequence"/>
</dbReference>
<dbReference type="OrthoDB" id="4354695at2759"/>